<dbReference type="InterPro" id="IPR027417">
    <property type="entry name" value="P-loop_NTPase"/>
</dbReference>
<dbReference type="AlphaFoldDB" id="A0ABD0VVW5"/>
<reference evidence="2 3" key="1">
    <citation type="journal article" date="2024" name="Plant Biotechnol. J.">
        <title>Dendrobium thyrsiflorum genome and its molecular insights into genes involved in important horticultural traits.</title>
        <authorList>
            <person name="Chen B."/>
            <person name="Wang J.Y."/>
            <person name="Zheng P.J."/>
            <person name="Li K.L."/>
            <person name="Liang Y.M."/>
            <person name="Chen X.F."/>
            <person name="Zhang C."/>
            <person name="Zhao X."/>
            <person name="He X."/>
            <person name="Zhang G.Q."/>
            <person name="Liu Z.J."/>
            <person name="Xu Q."/>
        </authorList>
    </citation>
    <scope>NUCLEOTIDE SEQUENCE [LARGE SCALE GENOMIC DNA]</scope>
    <source>
        <strain evidence="2">GZMU011</strain>
    </source>
</reference>
<dbReference type="SUPFAM" id="SSF52540">
    <property type="entry name" value="P-loop containing nucleoside triphosphate hydrolases"/>
    <property type="match status" value="1"/>
</dbReference>
<dbReference type="PANTHER" id="PTHR23155">
    <property type="entry name" value="DISEASE RESISTANCE PROTEIN RP"/>
    <property type="match status" value="1"/>
</dbReference>
<proteinExistence type="predicted"/>
<accession>A0ABD0VVW5</accession>
<dbReference type="Proteomes" id="UP001552299">
    <property type="component" value="Unassembled WGS sequence"/>
</dbReference>
<dbReference type="InterPro" id="IPR058922">
    <property type="entry name" value="WHD_DRP"/>
</dbReference>
<sequence length="247" mass="29448">MRWITFGYKLLGSHLRFERDEDKWMSILESNLWDLDPATNEIFPTLKLSYQRMSIHFKPCFRYCSIFPKNNIPDKTHLVWLWMAQGYMQPKIRGKTTEIVERILTNSWGDHPFKQQNIETILRCMTWFMIWQFLFLTMTVHDEPINNEALKDILVFPFLSRHVALRSIFCYGRRIINDFQLLDSIRLRVLHIQIDYFDPNLSNFLGSISSMKPLRYLYLHAYAWSGPHLEKFALSSLFNSLLSIGNV</sequence>
<evidence type="ECO:0000259" key="1">
    <source>
        <dbReference type="Pfam" id="PF23559"/>
    </source>
</evidence>
<dbReference type="EMBL" id="JANQDX010000001">
    <property type="protein sequence ID" value="KAL0929110.1"/>
    <property type="molecule type" value="Genomic_DNA"/>
</dbReference>
<dbReference type="Pfam" id="PF23559">
    <property type="entry name" value="WHD_DRP"/>
    <property type="match status" value="1"/>
</dbReference>
<gene>
    <name evidence="2" type="ORF">M5K25_001052</name>
</gene>
<organism evidence="2 3">
    <name type="scientific">Dendrobium thyrsiflorum</name>
    <name type="common">Pinecone-like raceme dendrobium</name>
    <name type="synonym">Orchid</name>
    <dbReference type="NCBI Taxonomy" id="117978"/>
    <lineage>
        <taxon>Eukaryota</taxon>
        <taxon>Viridiplantae</taxon>
        <taxon>Streptophyta</taxon>
        <taxon>Embryophyta</taxon>
        <taxon>Tracheophyta</taxon>
        <taxon>Spermatophyta</taxon>
        <taxon>Magnoliopsida</taxon>
        <taxon>Liliopsida</taxon>
        <taxon>Asparagales</taxon>
        <taxon>Orchidaceae</taxon>
        <taxon>Epidendroideae</taxon>
        <taxon>Malaxideae</taxon>
        <taxon>Dendrobiinae</taxon>
        <taxon>Dendrobium</taxon>
    </lineage>
</organism>
<dbReference type="InterPro" id="IPR044974">
    <property type="entry name" value="Disease_R_plants"/>
</dbReference>
<evidence type="ECO:0000313" key="2">
    <source>
        <dbReference type="EMBL" id="KAL0929110.1"/>
    </source>
</evidence>
<name>A0ABD0VVW5_DENTH</name>
<comment type="caution">
    <text evidence="2">The sequence shown here is derived from an EMBL/GenBank/DDBJ whole genome shotgun (WGS) entry which is preliminary data.</text>
</comment>
<dbReference type="Gene3D" id="1.10.10.10">
    <property type="entry name" value="Winged helix-like DNA-binding domain superfamily/Winged helix DNA-binding domain"/>
    <property type="match status" value="1"/>
</dbReference>
<evidence type="ECO:0000313" key="3">
    <source>
        <dbReference type="Proteomes" id="UP001552299"/>
    </source>
</evidence>
<dbReference type="PANTHER" id="PTHR23155:SF1211">
    <property type="entry name" value="OS09G0313500 PROTEIN"/>
    <property type="match status" value="1"/>
</dbReference>
<keyword evidence="3" id="KW-1185">Reference proteome</keyword>
<feature type="domain" description="Disease resistance protein winged helix" evidence="1">
    <location>
        <begin position="66"/>
        <end position="103"/>
    </location>
</feature>
<dbReference type="InterPro" id="IPR036388">
    <property type="entry name" value="WH-like_DNA-bd_sf"/>
</dbReference>
<protein>
    <recommendedName>
        <fullName evidence="1">Disease resistance protein winged helix domain-containing protein</fullName>
    </recommendedName>
</protein>